<evidence type="ECO:0000313" key="3">
    <source>
        <dbReference type="Proteomes" id="UP001201980"/>
    </source>
</evidence>
<feature type="compositionally biased region" description="Low complexity" evidence="1">
    <location>
        <begin position="545"/>
        <end position="562"/>
    </location>
</feature>
<organism evidence="2 3">
    <name type="scientific">Zalerion maritima</name>
    <dbReference type="NCBI Taxonomy" id="339359"/>
    <lineage>
        <taxon>Eukaryota</taxon>
        <taxon>Fungi</taxon>
        <taxon>Dikarya</taxon>
        <taxon>Ascomycota</taxon>
        <taxon>Pezizomycotina</taxon>
        <taxon>Sordariomycetes</taxon>
        <taxon>Lulworthiomycetidae</taxon>
        <taxon>Lulworthiales</taxon>
        <taxon>Lulworthiaceae</taxon>
        <taxon>Zalerion</taxon>
    </lineage>
</organism>
<protein>
    <submittedName>
        <fullName evidence="2">Uncharacterized protein</fullName>
    </submittedName>
</protein>
<proteinExistence type="predicted"/>
<feature type="compositionally biased region" description="Polar residues" evidence="1">
    <location>
        <begin position="568"/>
        <end position="577"/>
    </location>
</feature>
<feature type="region of interest" description="Disordered" evidence="1">
    <location>
        <begin position="114"/>
        <end position="166"/>
    </location>
</feature>
<feature type="compositionally biased region" description="Polar residues" evidence="1">
    <location>
        <begin position="351"/>
        <end position="368"/>
    </location>
</feature>
<feature type="region of interest" description="Disordered" evidence="1">
    <location>
        <begin position="219"/>
        <end position="279"/>
    </location>
</feature>
<accession>A0AAD5RU73</accession>
<feature type="region of interest" description="Disordered" evidence="1">
    <location>
        <begin position="317"/>
        <end position="383"/>
    </location>
</feature>
<reference evidence="2" key="1">
    <citation type="submission" date="2022-07" db="EMBL/GenBank/DDBJ databases">
        <title>Draft genome sequence of Zalerion maritima ATCC 34329, a (micro)plastics degrading marine fungus.</title>
        <authorList>
            <person name="Paco A."/>
            <person name="Goncalves M.F.M."/>
            <person name="Rocha-Santos T.A.P."/>
            <person name="Alves A."/>
        </authorList>
    </citation>
    <scope>NUCLEOTIDE SEQUENCE</scope>
    <source>
        <strain evidence="2">ATCC 34329</strain>
    </source>
</reference>
<feature type="compositionally biased region" description="Basic and acidic residues" evidence="1">
    <location>
        <begin position="373"/>
        <end position="383"/>
    </location>
</feature>
<evidence type="ECO:0000256" key="1">
    <source>
        <dbReference type="SAM" id="MobiDB-lite"/>
    </source>
</evidence>
<feature type="region of interest" description="Disordered" evidence="1">
    <location>
        <begin position="401"/>
        <end position="623"/>
    </location>
</feature>
<sequence>MDSHMRKVYQGHPGFGKARSPLPRVYSRTSLFEHFVSNIDCVRVSTHAAPYLREFRKRKGLTDKNEDEKLRSSIAGSRALAKEETIAALVAPRRRARRPAGTRVTYDTILSLDGQDTVEQGDRDEDVQGHDTPGVDQPAGAAAVEGKEAHGQENSGGTLTRFEPRHDTERVTLPGVENLFAAARPADLDAMEINDPRQGRPRLPPPTGNSFGTWERLVLPPPESPGFSRASRGYEDRRDGQYDYLSYQRRPDDVYGPPARYRHYQHHGSENEYRRRGNDYEDDYHRGSEFTCRPPYGPPDRYEEYYHYPHTRHSHYPSEHAYEYPSNTRSRHDVHPRSDYHNREHPLDQSHAYSFENTYQYPSSTRSQIGYEHPSDYRHQHGREHGYQHDYYPYREDDSVRQHTRYPGHGDLRPAGHQDDERPDLVRNLQAGENASHQSRHFDNDKLRPFDRQDHERRTTTVHRQIEPRPIDPEDPFGTTDPRFEEARDALHPTWPRARETRNSHQDAENATPDSHRTSRGSQRESYRHQSLIASLNPGRDKAPSKASPSPAPARRPIAQPRGRAKDTQSQFVTLTQAELGHMDSIQADMAFRARPKRARSSRDTSTKKARTTKEKRQDKMDE</sequence>
<dbReference type="EMBL" id="JAKWBI020000057">
    <property type="protein sequence ID" value="KAJ2904302.1"/>
    <property type="molecule type" value="Genomic_DNA"/>
</dbReference>
<feature type="compositionally biased region" description="Basic and acidic residues" evidence="1">
    <location>
        <begin position="330"/>
        <end position="348"/>
    </location>
</feature>
<feature type="compositionally biased region" description="Basic and acidic residues" evidence="1">
    <location>
        <begin position="482"/>
        <end position="528"/>
    </location>
</feature>
<feature type="compositionally biased region" description="Basic and acidic residues" evidence="1">
    <location>
        <begin position="232"/>
        <end position="241"/>
    </location>
</feature>
<gene>
    <name evidence="2" type="ORF">MKZ38_008361</name>
</gene>
<feature type="compositionally biased region" description="Basic and acidic residues" evidence="1">
    <location>
        <begin position="601"/>
        <end position="623"/>
    </location>
</feature>
<name>A0AAD5RU73_9PEZI</name>
<dbReference type="Proteomes" id="UP001201980">
    <property type="component" value="Unassembled WGS sequence"/>
</dbReference>
<keyword evidence="3" id="KW-1185">Reference proteome</keyword>
<dbReference type="AlphaFoldDB" id="A0AAD5RU73"/>
<evidence type="ECO:0000313" key="2">
    <source>
        <dbReference type="EMBL" id="KAJ2904302.1"/>
    </source>
</evidence>
<feature type="compositionally biased region" description="Basic and acidic residues" evidence="1">
    <location>
        <begin position="440"/>
        <end position="472"/>
    </location>
</feature>
<feature type="compositionally biased region" description="Basic and acidic residues" evidence="1">
    <location>
        <begin position="408"/>
        <end position="425"/>
    </location>
</feature>
<comment type="caution">
    <text evidence="2">The sequence shown here is derived from an EMBL/GenBank/DDBJ whole genome shotgun (WGS) entry which is preliminary data.</text>
</comment>
<feature type="compositionally biased region" description="Basic and acidic residues" evidence="1">
    <location>
        <begin position="267"/>
        <end position="279"/>
    </location>
</feature>